<dbReference type="PANTHER" id="PTHR34472">
    <property type="entry name" value="SULFUR CARRIER PROTEIN THIS"/>
    <property type="match status" value="1"/>
</dbReference>
<gene>
    <name evidence="1" type="primary">thiS</name>
    <name evidence="1" type="ORF">GTZ99_15200</name>
</gene>
<name>A0ABW9XHC4_9SPHN</name>
<comment type="caution">
    <text evidence="1">The sequence shown here is derived from an EMBL/GenBank/DDBJ whole genome shotgun (WGS) entry which is preliminary data.</text>
</comment>
<dbReference type="InterPro" id="IPR003749">
    <property type="entry name" value="ThiS/MoaD-like"/>
</dbReference>
<reference evidence="2" key="1">
    <citation type="submission" date="2020-01" db="EMBL/GenBank/DDBJ databases">
        <title>Sphingomonas sp. strain CSW-10.</title>
        <authorList>
            <person name="Chen W.-M."/>
        </authorList>
    </citation>
    <scope>NUCLEOTIDE SEQUENCE [LARGE SCALE GENOMIC DNA]</scope>
    <source>
        <strain evidence="2">FSY-8</strain>
    </source>
</reference>
<accession>A0ABW9XHC4</accession>
<evidence type="ECO:0000313" key="1">
    <source>
        <dbReference type="EMBL" id="NBC37901.1"/>
    </source>
</evidence>
<protein>
    <submittedName>
        <fullName evidence="1">Sulfur carrier protein ThiS</fullName>
    </submittedName>
</protein>
<dbReference type="Gene3D" id="3.10.20.30">
    <property type="match status" value="1"/>
</dbReference>
<dbReference type="PANTHER" id="PTHR34472:SF1">
    <property type="entry name" value="SULFUR CARRIER PROTEIN THIS"/>
    <property type="match status" value="1"/>
</dbReference>
<dbReference type="InterPro" id="IPR016155">
    <property type="entry name" value="Mopterin_synth/thiamin_S_b"/>
</dbReference>
<dbReference type="EMBL" id="JAAAPO010000007">
    <property type="protein sequence ID" value="NBC37901.1"/>
    <property type="molecule type" value="Genomic_DNA"/>
</dbReference>
<dbReference type="RefSeq" id="WP_161720419.1">
    <property type="nucleotide sequence ID" value="NZ_JAAAPO010000007.1"/>
</dbReference>
<organism evidence="1 2">
    <name type="scientific">Novosphingobium ovatum</name>
    <dbReference type="NCBI Taxonomy" id="1908523"/>
    <lineage>
        <taxon>Bacteria</taxon>
        <taxon>Pseudomonadati</taxon>
        <taxon>Pseudomonadota</taxon>
        <taxon>Alphaproteobacteria</taxon>
        <taxon>Sphingomonadales</taxon>
        <taxon>Sphingomonadaceae</taxon>
        <taxon>Novosphingobium</taxon>
    </lineage>
</organism>
<dbReference type="InterPro" id="IPR010035">
    <property type="entry name" value="Thi_S"/>
</dbReference>
<dbReference type="SUPFAM" id="SSF54285">
    <property type="entry name" value="MoaD/ThiS"/>
    <property type="match status" value="1"/>
</dbReference>
<dbReference type="NCBIfam" id="TIGR01683">
    <property type="entry name" value="thiS"/>
    <property type="match status" value="1"/>
</dbReference>
<dbReference type="Pfam" id="PF02597">
    <property type="entry name" value="ThiS"/>
    <property type="match status" value="1"/>
</dbReference>
<dbReference type="CDD" id="cd00565">
    <property type="entry name" value="Ubl_ThiS"/>
    <property type="match status" value="1"/>
</dbReference>
<dbReference type="Proteomes" id="UP000753724">
    <property type="component" value="Unassembled WGS sequence"/>
</dbReference>
<sequence length="70" mass="7211">MTDMLNLTVNGEPRRIAAGASVADLVADIGLTPAKVAVERNALIVPRSTLGDVQLTDGDVLEIVHFVGGG</sequence>
<keyword evidence="2" id="KW-1185">Reference proteome</keyword>
<evidence type="ECO:0000313" key="2">
    <source>
        <dbReference type="Proteomes" id="UP000753724"/>
    </source>
</evidence>
<proteinExistence type="predicted"/>
<dbReference type="InterPro" id="IPR012675">
    <property type="entry name" value="Beta-grasp_dom_sf"/>
</dbReference>